<evidence type="ECO:0000256" key="11">
    <source>
        <dbReference type="ARBA" id="ARBA00022833"/>
    </source>
</evidence>
<comment type="pathway">
    <text evidence="3 19">Cofactor biosynthesis; riboflavin biosynthesis; 5-amino-6-(D-ribitylamino)uracil from GTP: step 1/4.</text>
</comment>
<feature type="active site" description="Nucleophile" evidence="19">
    <location>
        <position position="331"/>
    </location>
</feature>
<comment type="caution">
    <text evidence="22">The sequence shown here is derived from an EMBL/GenBank/DDBJ whole genome shotgun (WGS) entry which is preliminary data.</text>
</comment>
<dbReference type="EC" id="4.1.99.12" evidence="20"/>
<feature type="binding site" evidence="20">
    <location>
        <position position="29"/>
    </location>
    <ligand>
        <name>Mg(2+)</name>
        <dbReference type="ChEBI" id="CHEBI:18420"/>
        <label>1</label>
    </ligand>
</feature>
<evidence type="ECO:0000259" key="21">
    <source>
        <dbReference type="Pfam" id="PF00925"/>
    </source>
</evidence>
<evidence type="ECO:0000256" key="18">
    <source>
        <dbReference type="ARBA" id="ARBA00060730"/>
    </source>
</evidence>
<sequence>MSGLATIEEALEALQAGRPVLVLDSEDRENEGDLVLAAQTATEDWMAWTIRHSSGYLCAPMPGDVADRLELPLMVADNRDPLRTAYTVSVDAATGVTTGISAADRLRTVQVLADPASGPGDLIRPGHVLPLRAKPGGVLTRPGHTEAAVDLTRLAGLSPVGVIGELVHDDGRMMRYDAVVALGREYGLPVITIEQLIAWRQRLDRVERLATTRIPTAHGTFTAHAYRDTLTGDEHVALVSERGLGRGAVLTRLHSECLTGDAFGSLRCDCGPQLQGSMLRVGREGGVVVYLGGHEGRGVGLVDKLRAYAEQDQGADTVDAQTALGLPVDAREYAAGAAILHDLGVSQVVLLTNNPEKVKALRHFGIDVVAVERIHGPMVAENESYLTTKRERLGHDIPVSGAALGRTRALSRPIAHPHPTSHSQETA</sequence>
<comment type="cofactor">
    <cofactor evidence="20">
        <name>Mg(2+)</name>
        <dbReference type="ChEBI" id="CHEBI:18420"/>
    </cofactor>
    <cofactor evidence="20">
        <name>Mn(2+)</name>
        <dbReference type="ChEBI" id="CHEBI:29035"/>
    </cofactor>
    <text evidence="20">Binds 2 divalent metal cations per subunit. Magnesium or manganese.</text>
</comment>
<evidence type="ECO:0000313" key="22">
    <source>
        <dbReference type="EMBL" id="EWT02920.1"/>
    </source>
</evidence>
<feature type="binding site" evidence="19">
    <location>
        <begin position="295"/>
        <end position="297"/>
    </location>
    <ligand>
        <name>GTP</name>
        <dbReference type="ChEBI" id="CHEBI:37565"/>
    </ligand>
</feature>
<evidence type="ECO:0000256" key="15">
    <source>
        <dbReference type="ARBA" id="ARBA00023239"/>
    </source>
</evidence>
<evidence type="ECO:0000256" key="6">
    <source>
        <dbReference type="ARBA" id="ARBA00011738"/>
    </source>
</evidence>
<name>W9GA13_9MICO</name>
<keyword evidence="23" id="KW-1185">Reference proteome</keyword>
<keyword evidence="11 19" id="KW-0862">Zinc</keyword>
<dbReference type="InterPro" id="IPR000422">
    <property type="entry name" value="DHBP_synthase_RibB"/>
</dbReference>
<dbReference type="PIRSF" id="PIRSF001259">
    <property type="entry name" value="RibA"/>
    <property type="match status" value="1"/>
</dbReference>
<feature type="binding site" evidence="20">
    <location>
        <position position="144"/>
    </location>
    <ligand>
        <name>Mg(2+)</name>
        <dbReference type="ChEBI" id="CHEBI:18420"/>
        <label>2</label>
    </ligand>
</feature>
<dbReference type="GO" id="GO:0005525">
    <property type="term" value="F:GTP binding"/>
    <property type="evidence" value="ECO:0007669"/>
    <property type="project" value="UniProtKB-KW"/>
</dbReference>
<comment type="pathway">
    <text evidence="4 20">Cofactor biosynthesis; riboflavin biosynthesis; 2-hydroxy-3-oxobutyl phosphate from D-ribulose 5-phosphate: step 1/1.</text>
</comment>
<keyword evidence="7 20" id="KW-0686">Riboflavin biosynthesis</keyword>
<dbReference type="GO" id="GO:0000287">
    <property type="term" value="F:magnesium ion binding"/>
    <property type="evidence" value="ECO:0007669"/>
    <property type="project" value="UniProtKB-UniRule"/>
</dbReference>
<feature type="binding site" evidence="20">
    <location>
        <begin position="28"/>
        <end position="29"/>
    </location>
    <ligand>
        <name>D-ribulose 5-phosphate</name>
        <dbReference type="ChEBI" id="CHEBI:58121"/>
    </ligand>
</feature>
<accession>W9GA13</accession>
<keyword evidence="12 20" id="KW-0460">Magnesium</keyword>
<dbReference type="Pfam" id="PF00925">
    <property type="entry name" value="GTP_cyclohydro2"/>
    <property type="match status" value="1"/>
</dbReference>
<evidence type="ECO:0000256" key="8">
    <source>
        <dbReference type="ARBA" id="ARBA00022723"/>
    </source>
</evidence>
<feature type="binding site" evidence="19">
    <location>
        <position position="273"/>
    </location>
    <ligand>
        <name>GTP</name>
        <dbReference type="ChEBI" id="CHEBI:37565"/>
    </ligand>
</feature>
<comment type="function">
    <text evidence="16 19">Catalyzes the conversion of GTP to 2,5-diamino-6-ribosylamino-4(3H)-pyrimidinone 5'-phosphate (DARP), formate and pyrophosphate.</text>
</comment>
<dbReference type="PATRIC" id="fig|1386089.3.peg.793"/>
<dbReference type="HAMAP" id="MF_00180">
    <property type="entry name" value="RibB"/>
    <property type="match status" value="1"/>
</dbReference>
<keyword evidence="15 20" id="KW-0456">Lyase</keyword>
<evidence type="ECO:0000256" key="12">
    <source>
        <dbReference type="ARBA" id="ARBA00022842"/>
    </source>
</evidence>
<dbReference type="PANTHER" id="PTHR21327:SF18">
    <property type="entry name" value="3,4-DIHYDROXY-2-BUTANONE 4-PHOSPHATE SYNTHASE"/>
    <property type="match status" value="1"/>
</dbReference>
<dbReference type="GO" id="GO:0030145">
    <property type="term" value="F:manganese ion binding"/>
    <property type="evidence" value="ECO:0007669"/>
    <property type="project" value="UniProtKB-UniRule"/>
</dbReference>
<feature type="site" description="Essential for catalytic activity" evidence="20">
    <location>
        <position position="127"/>
    </location>
</feature>
<dbReference type="eggNOG" id="COG0108">
    <property type="taxonomic scope" value="Bacteria"/>
</dbReference>
<dbReference type="GO" id="GO:0008270">
    <property type="term" value="F:zinc ion binding"/>
    <property type="evidence" value="ECO:0007669"/>
    <property type="project" value="UniProtKB-UniRule"/>
</dbReference>
<dbReference type="Gene3D" id="3.90.870.10">
    <property type="entry name" value="DHBP synthase"/>
    <property type="match status" value="1"/>
</dbReference>
<dbReference type="UniPathway" id="UPA00275">
    <property type="reaction ID" value="UER00399"/>
</dbReference>
<evidence type="ECO:0000256" key="2">
    <source>
        <dbReference type="ARBA" id="ARBA00002284"/>
    </source>
</evidence>
<dbReference type="InterPro" id="IPR032677">
    <property type="entry name" value="GTP_cyclohydro_II"/>
</dbReference>
<dbReference type="GO" id="GO:0009231">
    <property type="term" value="P:riboflavin biosynthetic process"/>
    <property type="evidence" value="ECO:0007669"/>
    <property type="project" value="UniProtKB-UniRule"/>
</dbReference>
<evidence type="ECO:0000256" key="3">
    <source>
        <dbReference type="ARBA" id="ARBA00004853"/>
    </source>
</evidence>
<feature type="binding site" evidence="19">
    <location>
        <position position="357"/>
    </location>
    <ligand>
        <name>GTP</name>
        <dbReference type="ChEBI" id="CHEBI:37565"/>
    </ligand>
</feature>
<evidence type="ECO:0000256" key="20">
    <source>
        <dbReference type="HAMAP-Rule" id="MF_00180"/>
    </source>
</evidence>
<dbReference type="NCBIfam" id="TIGR00506">
    <property type="entry name" value="ribB"/>
    <property type="match status" value="1"/>
</dbReference>
<dbReference type="CDD" id="cd00641">
    <property type="entry name" value="GTP_cyclohydro2"/>
    <property type="match status" value="1"/>
</dbReference>
<keyword evidence="8 20" id="KW-0479">Metal-binding</keyword>
<comment type="catalytic activity">
    <reaction evidence="17 19">
        <text>GTP + 4 H2O = 2,5-diamino-6-hydroxy-4-(5-phosphoribosylamino)-pyrimidine + formate + 2 phosphate + 3 H(+)</text>
        <dbReference type="Rhea" id="RHEA:23704"/>
        <dbReference type="ChEBI" id="CHEBI:15377"/>
        <dbReference type="ChEBI" id="CHEBI:15378"/>
        <dbReference type="ChEBI" id="CHEBI:15740"/>
        <dbReference type="ChEBI" id="CHEBI:37565"/>
        <dbReference type="ChEBI" id="CHEBI:43474"/>
        <dbReference type="ChEBI" id="CHEBI:58614"/>
        <dbReference type="EC" id="3.5.4.25"/>
    </reaction>
</comment>
<protein>
    <recommendedName>
        <fullName evidence="19 20">Multifunctional fusion protein</fullName>
    </recommendedName>
    <domain>
        <recommendedName>
            <fullName evidence="19">GTP cyclohydrolase-2</fullName>
            <ecNumber evidence="19">3.5.4.25</ecNumber>
        </recommendedName>
        <alternativeName>
            <fullName evidence="19">GTP cyclohydrolase II</fullName>
        </alternativeName>
    </domain>
    <domain>
        <recommendedName>
            <fullName evidence="20">3,4-dihydroxy-2-butanone 4-phosphate synthase</fullName>
            <shortName evidence="20">DHBP synthase</shortName>
            <ecNumber evidence="20">4.1.99.12</ecNumber>
        </recommendedName>
    </domain>
</protein>
<dbReference type="Proteomes" id="UP000019489">
    <property type="component" value="Unassembled WGS sequence"/>
</dbReference>
<dbReference type="Pfam" id="PF00926">
    <property type="entry name" value="DHBP_synthase"/>
    <property type="match status" value="1"/>
</dbReference>
<comment type="function">
    <text evidence="2 20">Catalyzes the conversion of D-ribulose 5-phosphate to formate and 3,4-dihydroxy-2-butanone 4-phosphate.</text>
</comment>
<evidence type="ECO:0000256" key="13">
    <source>
        <dbReference type="ARBA" id="ARBA00023134"/>
    </source>
</evidence>
<dbReference type="InterPro" id="IPR036144">
    <property type="entry name" value="RibA-like_sf"/>
</dbReference>
<dbReference type="EC" id="3.5.4.25" evidence="19"/>
<feature type="binding site" evidence="19">
    <location>
        <position position="317"/>
    </location>
    <ligand>
        <name>GTP</name>
        <dbReference type="ChEBI" id="CHEBI:37565"/>
    </ligand>
</feature>
<evidence type="ECO:0000256" key="7">
    <source>
        <dbReference type="ARBA" id="ARBA00022619"/>
    </source>
</evidence>
<dbReference type="eggNOG" id="COG0807">
    <property type="taxonomic scope" value="Bacteria"/>
</dbReference>
<dbReference type="SUPFAM" id="SSF55821">
    <property type="entry name" value="YrdC/RibB"/>
    <property type="match status" value="1"/>
</dbReference>
<feature type="binding site" evidence="20">
    <location>
        <position position="29"/>
    </location>
    <ligand>
        <name>Mg(2+)</name>
        <dbReference type="ChEBI" id="CHEBI:18420"/>
        <label>2</label>
    </ligand>
</feature>
<feature type="binding site" evidence="19">
    <location>
        <position position="352"/>
    </location>
    <ligand>
        <name>GTP</name>
        <dbReference type="ChEBI" id="CHEBI:37565"/>
    </ligand>
</feature>
<evidence type="ECO:0000313" key="23">
    <source>
        <dbReference type="Proteomes" id="UP000019489"/>
    </source>
</evidence>
<dbReference type="SUPFAM" id="SSF142695">
    <property type="entry name" value="RibA-like"/>
    <property type="match status" value="1"/>
</dbReference>
<gene>
    <name evidence="19" type="primary">ribA</name>
    <name evidence="20" type="synonym">ribB</name>
    <name evidence="22" type="ORF">N865_00845</name>
</gene>
<feature type="binding site" evidence="20">
    <location>
        <begin position="141"/>
        <end position="145"/>
    </location>
    <ligand>
        <name>D-ribulose 5-phosphate</name>
        <dbReference type="ChEBI" id="CHEBI:58121"/>
    </ligand>
</feature>
<comment type="catalytic activity">
    <reaction evidence="1 20">
        <text>D-ribulose 5-phosphate = (2S)-2-hydroxy-3-oxobutyl phosphate + formate + H(+)</text>
        <dbReference type="Rhea" id="RHEA:18457"/>
        <dbReference type="ChEBI" id="CHEBI:15378"/>
        <dbReference type="ChEBI" id="CHEBI:15740"/>
        <dbReference type="ChEBI" id="CHEBI:58121"/>
        <dbReference type="ChEBI" id="CHEBI:58830"/>
        <dbReference type="EC" id="4.1.99.12"/>
    </reaction>
</comment>
<dbReference type="InterPro" id="IPR000926">
    <property type="entry name" value="RibA"/>
</dbReference>
<dbReference type="GO" id="GO:0003935">
    <property type="term" value="F:GTP cyclohydrolase II activity"/>
    <property type="evidence" value="ECO:0007669"/>
    <property type="project" value="UniProtKB-UniRule"/>
</dbReference>
<feature type="binding site" evidence="19">
    <location>
        <position position="270"/>
    </location>
    <ligand>
        <name>Zn(2+)</name>
        <dbReference type="ChEBI" id="CHEBI:29105"/>
        <note>catalytic</note>
    </ligand>
</feature>
<evidence type="ECO:0000256" key="10">
    <source>
        <dbReference type="ARBA" id="ARBA00022801"/>
    </source>
</evidence>
<evidence type="ECO:0000256" key="1">
    <source>
        <dbReference type="ARBA" id="ARBA00000141"/>
    </source>
</evidence>
<dbReference type="HAMAP" id="MF_00179">
    <property type="entry name" value="RibA"/>
    <property type="match status" value="1"/>
</dbReference>
<feature type="binding site" evidence="19">
    <location>
        <begin position="252"/>
        <end position="256"/>
    </location>
    <ligand>
        <name>GTP</name>
        <dbReference type="ChEBI" id="CHEBI:37565"/>
    </ligand>
</feature>
<dbReference type="NCBIfam" id="NF001591">
    <property type="entry name" value="PRK00393.1"/>
    <property type="match status" value="1"/>
</dbReference>
<feature type="active site" description="Proton acceptor" evidence="19">
    <location>
        <position position="329"/>
    </location>
</feature>
<feature type="binding site" evidence="19">
    <location>
        <position position="257"/>
    </location>
    <ligand>
        <name>Zn(2+)</name>
        <dbReference type="ChEBI" id="CHEBI:29105"/>
        <note>catalytic</note>
    </ligand>
</feature>
<keyword evidence="9 19" id="KW-0547">Nucleotide-binding</keyword>
<evidence type="ECO:0000256" key="19">
    <source>
        <dbReference type="HAMAP-Rule" id="MF_00179"/>
    </source>
</evidence>
<dbReference type="FunFam" id="3.90.870.10:FF:000002">
    <property type="entry name" value="3,4-dihydroxy-2-butanone 4-phosphate synthase"/>
    <property type="match status" value="1"/>
</dbReference>
<comment type="similarity">
    <text evidence="5">In the N-terminal section; belongs to the DHBP synthase family.</text>
</comment>
<organism evidence="22 23">
    <name type="scientific">Intrasporangium oryzae NRRL B-24470</name>
    <dbReference type="NCBI Taxonomy" id="1386089"/>
    <lineage>
        <taxon>Bacteria</taxon>
        <taxon>Bacillati</taxon>
        <taxon>Actinomycetota</taxon>
        <taxon>Actinomycetes</taxon>
        <taxon>Micrococcales</taxon>
        <taxon>Intrasporangiaceae</taxon>
        <taxon>Intrasporangium</taxon>
    </lineage>
</organism>
<evidence type="ECO:0000256" key="17">
    <source>
        <dbReference type="ARBA" id="ARBA00049295"/>
    </source>
</evidence>
<dbReference type="GO" id="GO:0005829">
    <property type="term" value="C:cytosol"/>
    <property type="evidence" value="ECO:0007669"/>
    <property type="project" value="TreeGrafter"/>
</dbReference>
<evidence type="ECO:0000256" key="4">
    <source>
        <dbReference type="ARBA" id="ARBA00004904"/>
    </source>
</evidence>
<keyword evidence="14 20" id="KW-0464">Manganese</keyword>
<dbReference type="GO" id="GO:0008686">
    <property type="term" value="F:3,4-dihydroxy-2-butanone-4-phosphate synthase activity"/>
    <property type="evidence" value="ECO:0007669"/>
    <property type="project" value="UniProtKB-UniRule"/>
</dbReference>
<evidence type="ECO:0000256" key="14">
    <source>
        <dbReference type="ARBA" id="ARBA00023211"/>
    </source>
</evidence>
<reference evidence="22 23" key="1">
    <citation type="submission" date="2013-08" db="EMBL/GenBank/DDBJ databases">
        <title>Intrasporangium oryzae NRRL B-24470.</title>
        <authorList>
            <person name="Liu H."/>
            <person name="Wang G."/>
        </authorList>
    </citation>
    <scope>NUCLEOTIDE SEQUENCE [LARGE SCALE GENOMIC DNA]</scope>
    <source>
        <strain evidence="22 23">NRRL B-24470</strain>
    </source>
</reference>
<comment type="cofactor">
    <cofactor evidence="19">
        <name>Zn(2+)</name>
        <dbReference type="ChEBI" id="CHEBI:29105"/>
    </cofactor>
    <text evidence="19">Binds 1 zinc ion per subunit.</text>
</comment>
<feature type="site" description="Essential for catalytic activity" evidence="20">
    <location>
        <position position="165"/>
    </location>
</feature>
<feature type="domain" description="GTP cyclohydrolase II" evidence="21">
    <location>
        <begin position="208"/>
        <end position="370"/>
    </location>
</feature>
<evidence type="ECO:0000256" key="16">
    <source>
        <dbReference type="ARBA" id="ARBA00043932"/>
    </source>
</evidence>
<feature type="binding site" evidence="20">
    <location>
        <position position="33"/>
    </location>
    <ligand>
        <name>D-ribulose 5-phosphate</name>
        <dbReference type="ChEBI" id="CHEBI:58121"/>
    </ligand>
</feature>
<dbReference type="FunFam" id="3.40.50.10990:FF:000001">
    <property type="entry name" value="Riboflavin biosynthesis protein RibBA"/>
    <property type="match status" value="1"/>
</dbReference>
<dbReference type="InterPro" id="IPR017945">
    <property type="entry name" value="DHBP_synth_RibB-like_a/b_dom"/>
</dbReference>
<proteinExistence type="inferred from homology"/>
<evidence type="ECO:0000256" key="9">
    <source>
        <dbReference type="ARBA" id="ARBA00022741"/>
    </source>
</evidence>
<dbReference type="EMBL" id="AWSA01000006">
    <property type="protein sequence ID" value="EWT02920.1"/>
    <property type="molecule type" value="Genomic_DNA"/>
</dbReference>
<dbReference type="OrthoDB" id="9793111at2"/>
<comment type="similarity">
    <text evidence="18 20">Belongs to the DHBP synthase family.</text>
</comment>
<dbReference type="STRING" id="1386089.N865_00845"/>
<dbReference type="RefSeq" id="WP_084327921.1">
    <property type="nucleotide sequence ID" value="NZ_AWSA01000006.1"/>
</dbReference>
<feature type="binding site" evidence="19">
    <location>
        <position position="268"/>
    </location>
    <ligand>
        <name>Zn(2+)</name>
        <dbReference type="ChEBI" id="CHEBI:29105"/>
        <note>catalytic</note>
    </ligand>
</feature>
<keyword evidence="13 19" id="KW-0342">GTP-binding</keyword>
<dbReference type="PANTHER" id="PTHR21327">
    <property type="entry name" value="GTP CYCLOHYDROLASE II-RELATED"/>
    <property type="match status" value="1"/>
</dbReference>
<comment type="similarity">
    <text evidence="19">Belongs to the GTP cyclohydrolase II family.</text>
</comment>
<comment type="subunit">
    <text evidence="6 20">Homodimer.</text>
</comment>
<dbReference type="Gene3D" id="3.40.50.10990">
    <property type="entry name" value="GTP cyclohydrolase II"/>
    <property type="match status" value="1"/>
</dbReference>
<dbReference type="AlphaFoldDB" id="W9GA13"/>
<evidence type="ECO:0000256" key="5">
    <source>
        <dbReference type="ARBA" id="ARBA00005520"/>
    </source>
</evidence>
<keyword evidence="10 19" id="KW-0378">Hydrolase</keyword>